<keyword evidence="3" id="KW-1185">Reference proteome</keyword>
<feature type="compositionally biased region" description="Basic and acidic residues" evidence="1">
    <location>
        <begin position="146"/>
        <end position="157"/>
    </location>
</feature>
<accession>A0A066WAR1</accession>
<dbReference type="InParanoid" id="A0A066WAR1"/>
<evidence type="ECO:0000256" key="1">
    <source>
        <dbReference type="SAM" id="MobiDB-lite"/>
    </source>
</evidence>
<feature type="region of interest" description="Disordered" evidence="1">
    <location>
        <begin position="125"/>
        <end position="157"/>
    </location>
</feature>
<name>A0A066WAR1_TILAU</name>
<feature type="compositionally biased region" description="Polar residues" evidence="1">
    <location>
        <begin position="77"/>
        <end position="97"/>
    </location>
</feature>
<evidence type="ECO:0000313" key="2">
    <source>
        <dbReference type="EMBL" id="KDN48174.1"/>
    </source>
</evidence>
<gene>
    <name evidence="2" type="ORF">K437DRAFT_87208</name>
</gene>
<feature type="compositionally biased region" description="Polar residues" evidence="1">
    <location>
        <begin position="125"/>
        <end position="137"/>
    </location>
</feature>
<dbReference type="EMBL" id="JMSN01000026">
    <property type="protein sequence ID" value="KDN48174.1"/>
    <property type="molecule type" value="Genomic_DNA"/>
</dbReference>
<dbReference type="AlphaFoldDB" id="A0A066WAR1"/>
<protein>
    <submittedName>
        <fullName evidence="2">Uncharacterized protein</fullName>
    </submittedName>
</protein>
<reference evidence="2 3" key="1">
    <citation type="submission" date="2014-05" db="EMBL/GenBank/DDBJ databases">
        <title>Draft genome sequence of a rare smut relative, Tilletiaria anomala UBC 951.</title>
        <authorList>
            <consortium name="DOE Joint Genome Institute"/>
            <person name="Toome M."/>
            <person name="Kuo A."/>
            <person name="Henrissat B."/>
            <person name="Lipzen A."/>
            <person name="Tritt A."/>
            <person name="Yoshinaga Y."/>
            <person name="Zane M."/>
            <person name="Barry K."/>
            <person name="Grigoriev I.V."/>
            <person name="Spatafora J.W."/>
            <person name="Aimea M.C."/>
        </authorList>
    </citation>
    <scope>NUCLEOTIDE SEQUENCE [LARGE SCALE GENOMIC DNA]</scope>
    <source>
        <strain evidence="2 3">UBC 951</strain>
    </source>
</reference>
<proteinExistence type="predicted"/>
<evidence type="ECO:0000313" key="3">
    <source>
        <dbReference type="Proteomes" id="UP000027361"/>
    </source>
</evidence>
<feature type="region of interest" description="Disordered" evidence="1">
    <location>
        <begin position="77"/>
        <end position="106"/>
    </location>
</feature>
<dbReference type="GeneID" id="25267905"/>
<organism evidence="2 3">
    <name type="scientific">Tilletiaria anomala (strain ATCC 24038 / CBS 436.72 / UBC 951)</name>
    <dbReference type="NCBI Taxonomy" id="1037660"/>
    <lineage>
        <taxon>Eukaryota</taxon>
        <taxon>Fungi</taxon>
        <taxon>Dikarya</taxon>
        <taxon>Basidiomycota</taxon>
        <taxon>Ustilaginomycotina</taxon>
        <taxon>Exobasidiomycetes</taxon>
        <taxon>Georgefischeriales</taxon>
        <taxon>Tilletiariaceae</taxon>
        <taxon>Tilletiaria</taxon>
    </lineage>
</organism>
<feature type="region of interest" description="Disordered" evidence="1">
    <location>
        <begin position="1"/>
        <end position="37"/>
    </location>
</feature>
<sequence length="157" mass="16765">MFGSKNKPPPLSSLLSMLRTPTRQLSPSTPTTYSSRPLVTSSVHSSAADNTVTTSFSVASFESVGVSTCNMNRSILAASSTKGSSTPTTALPSTWTPRTKDGSVSVYRSRTSLSQLVQYDMHQSSAVGNVNQQQAQPYANAGWPEHQQDKVGTRPPN</sequence>
<dbReference type="HOGENOM" id="CLU_1679185_0_0_1"/>
<dbReference type="Proteomes" id="UP000027361">
    <property type="component" value="Unassembled WGS sequence"/>
</dbReference>
<dbReference type="RefSeq" id="XP_013244022.1">
    <property type="nucleotide sequence ID" value="XM_013388568.1"/>
</dbReference>
<comment type="caution">
    <text evidence="2">The sequence shown here is derived from an EMBL/GenBank/DDBJ whole genome shotgun (WGS) entry which is preliminary data.</text>
</comment>
<feature type="compositionally biased region" description="Low complexity" evidence="1">
    <location>
        <begin position="26"/>
        <end position="37"/>
    </location>
</feature>